<dbReference type="KEGG" id="mdn:JT25_023235"/>
<evidence type="ECO:0000313" key="2">
    <source>
        <dbReference type="Proteomes" id="UP000030512"/>
    </source>
</evidence>
<evidence type="ECO:0000313" key="1">
    <source>
        <dbReference type="EMBL" id="AMK79364.1"/>
    </source>
</evidence>
<accession>A0A140E7J0</accession>
<proteinExistence type="predicted"/>
<dbReference type="RefSeq" id="WP_036275374.1">
    <property type="nucleotide sequence ID" value="NZ_CP014476.1"/>
</dbReference>
<dbReference type="STRING" id="1538553.JT25_023235"/>
<protein>
    <submittedName>
        <fullName evidence="1">Uncharacterized protein</fullName>
    </submittedName>
</protein>
<dbReference type="Proteomes" id="UP000030512">
    <property type="component" value="Chromosome"/>
</dbReference>
<reference evidence="1 2" key="1">
    <citation type="journal article" date="2015" name="Environ. Microbiol.">
        <title>Methane oxidation coupled to nitrate reduction under hypoxia by the Gammaproteobacterium Methylomonas denitrificans, sp. nov. type strain FJG1.</title>
        <authorList>
            <person name="Kits K.D."/>
            <person name="Klotz M.G."/>
            <person name="Stein L.Y."/>
        </authorList>
    </citation>
    <scope>NUCLEOTIDE SEQUENCE [LARGE SCALE GENOMIC DNA]</scope>
    <source>
        <strain evidence="1 2">FJG1</strain>
    </source>
</reference>
<sequence length="110" mass="12796">MNAIDQSSNRIPCHTDWHRYDSPTVIRRHGRGYLERNWSPGNSIHEIQAPTKPELQSLVESYGGLVMPTPDLVLLLFADYHWARRCENQLVKRGVSTLRLGCHIQLQEYR</sequence>
<gene>
    <name evidence="1" type="ORF">JT25_023235</name>
</gene>
<dbReference type="AlphaFoldDB" id="A0A140E7J0"/>
<dbReference type="OrthoDB" id="5569810at2"/>
<name>A0A140E7J0_9GAMM</name>
<keyword evidence="2" id="KW-1185">Reference proteome</keyword>
<organism evidence="1 2">
    <name type="scientific">Methylomonas denitrificans</name>
    <dbReference type="NCBI Taxonomy" id="1538553"/>
    <lineage>
        <taxon>Bacteria</taxon>
        <taxon>Pseudomonadati</taxon>
        <taxon>Pseudomonadota</taxon>
        <taxon>Gammaproteobacteria</taxon>
        <taxon>Methylococcales</taxon>
        <taxon>Methylococcaceae</taxon>
        <taxon>Methylomonas</taxon>
    </lineage>
</organism>
<dbReference type="EMBL" id="CP014476">
    <property type="protein sequence ID" value="AMK79364.1"/>
    <property type="molecule type" value="Genomic_DNA"/>
</dbReference>